<evidence type="ECO:0000313" key="2">
    <source>
        <dbReference type="Proteomes" id="UP000242791"/>
    </source>
</evidence>
<dbReference type="VEuPathDB" id="FungiDB:ACJ73_01766"/>
<gene>
    <name evidence="1" type="ORF">ACJ73_01766</name>
</gene>
<comment type="caution">
    <text evidence="1">The sequence shown here is derived from an EMBL/GenBank/DDBJ whole genome shotgun (WGS) entry which is preliminary data.</text>
</comment>
<accession>A0A1J9RGS9</accession>
<dbReference type="Proteomes" id="UP000242791">
    <property type="component" value="Unassembled WGS sequence"/>
</dbReference>
<organism evidence="1 2">
    <name type="scientific">Blastomyces percursus</name>
    <dbReference type="NCBI Taxonomy" id="1658174"/>
    <lineage>
        <taxon>Eukaryota</taxon>
        <taxon>Fungi</taxon>
        <taxon>Dikarya</taxon>
        <taxon>Ascomycota</taxon>
        <taxon>Pezizomycotina</taxon>
        <taxon>Eurotiomycetes</taxon>
        <taxon>Eurotiomycetidae</taxon>
        <taxon>Onygenales</taxon>
        <taxon>Ajellomycetaceae</taxon>
        <taxon>Blastomyces</taxon>
    </lineage>
</organism>
<keyword evidence="2" id="KW-1185">Reference proteome</keyword>
<evidence type="ECO:0000313" key="1">
    <source>
        <dbReference type="EMBL" id="OJD26845.1"/>
    </source>
</evidence>
<reference evidence="1 2" key="1">
    <citation type="submission" date="2015-08" db="EMBL/GenBank/DDBJ databases">
        <title>Emmonsia species relationships and genome sequence.</title>
        <authorList>
            <person name="Cuomo C.A."/>
            <person name="Schwartz I.S."/>
            <person name="Kenyon C."/>
            <person name="De Hoog G.S."/>
            <person name="Govender N.P."/>
            <person name="Botha A."/>
            <person name="Moreno L."/>
            <person name="De Vries M."/>
            <person name="Munoz J.F."/>
            <person name="Stielow J.B."/>
        </authorList>
    </citation>
    <scope>NUCLEOTIDE SEQUENCE [LARGE SCALE GENOMIC DNA]</scope>
    <source>
        <strain evidence="1 2">EI222</strain>
    </source>
</reference>
<dbReference type="OrthoDB" id="4551588at2759"/>
<dbReference type="EMBL" id="LGTZ01000169">
    <property type="protein sequence ID" value="OJD26845.1"/>
    <property type="molecule type" value="Genomic_DNA"/>
</dbReference>
<dbReference type="AlphaFoldDB" id="A0A1J9RGS9"/>
<protein>
    <submittedName>
        <fullName evidence="1">Uncharacterized protein</fullName>
    </submittedName>
</protein>
<name>A0A1J9RGS9_9EURO</name>
<sequence>MLMHCTLYGSRYVEPSPGQQEHVEHISLMHLYGTQMAHSKFWLKHRLGLMEDAPPDPTVHGLPVCLSIDVVEVPRLILPGNAPRVIYPRLDILGWASNAGQPTPGDDYQYRSLDIVLSCIGFSAANIPHVTPLKYSTYELMVQISKRDLLTEVFQHNAYDPFDKESPLVRVLGLKESVGFVVRCYNNMESQYTWPGVKKWLHDRVIELQRRNGLISI</sequence>
<proteinExistence type="predicted"/>